<evidence type="ECO:0000259" key="4">
    <source>
        <dbReference type="PROSITE" id="PS51767"/>
    </source>
</evidence>
<evidence type="ECO:0000256" key="1">
    <source>
        <dbReference type="ARBA" id="ARBA00007447"/>
    </source>
</evidence>
<dbReference type="PANTHER" id="PTHR47966:SF51">
    <property type="entry name" value="BETA-SITE APP-CLEAVING ENZYME, ISOFORM A-RELATED"/>
    <property type="match status" value="1"/>
</dbReference>
<dbReference type="InterPro" id="IPR021109">
    <property type="entry name" value="Peptidase_aspartic_dom_sf"/>
</dbReference>
<accession>A0A371DAU2</accession>
<gene>
    <name evidence="5" type="ORF">OH76DRAFT_1515481</name>
</gene>
<feature type="domain" description="Peptidase A1" evidence="4">
    <location>
        <begin position="63"/>
        <end position="394"/>
    </location>
</feature>
<name>A0A371DAU2_9APHY</name>
<evidence type="ECO:0000313" key="6">
    <source>
        <dbReference type="Proteomes" id="UP000256964"/>
    </source>
</evidence>
<dbReference type="Pfam" id="PF00026">
    <property type="entry name" value="Asp"/>
    <property type="match status" value="1"/>
</dbReference>
<keyword evidence="2" id="KW-0812">Transmembrane</keyword>
<feature type="transmembrane region" description="Helical" evidence="2">
    <location>
        <begin position="474"/>
        <end position="499"/>
    </location>
</feature>
<dbReference type="OrthoDB" id="771136at2759"/>
<keyword evidence="2" id="KW-0472">Membrane</keyword>
<keyword evidence="2" id="KW-1133">Transmembrane helix</keyword>
<feature type="chain" id="PRO_5017001358" evidence="3">
    <location>
        <begin position="27"/>
        <end position="530"/>
    </location>
</feature>
<keyword evidence="3" id="KW-0732">Signal</keyword>
<reference evidence="5 6" key="1">
    <citation type="journal article" date="2018" name="Biotechnol. Biofuels">
        <title>Integrative visual omics of the white-rot fungus Polyporus brumalis exposes the biotechnological potential of its oxidative enzymes for delignifying raw plant biomass.</title>
        <authorList>
            <person name="Miyauchi S."/>
            <person name="Rancon A."/>
            <person name="Drula E."/>
            <person name="Hage H."/>
            <person name="Chaduli D."/>
            <person name="Favel A."/>
            <person name="Grisel S."/>
            <person name="Henrissat B."/>
            <person name="Herpoel-Gimbert I."/>
            <person name="Ruiz-Duenas F.J."/>
            <person name="Chevret D."/>
            <person name="Hainaut M."/>
            <person name="Lin J."/>
            <person name="Wang M."/>
            <person name="Pangilinan J."/>
            <person name="Lipzen A."/>
            <person name="Lesage-Meessen L."/>
            <person name="Navarro D."/>
            <person name="Riley R."/>
            <person name="Grigoriev I.V."/>
            <person name="Zhou S."/>
            <person name="Raouche S."/>
            <person name="Rosso M.N."/>
        </authorList>
    </citation>
    <scope>NUCLEOTIDE SEQUENCE [LARGE SCALE GENOMIC DNA]</scope>
    <source>
        <strain evidence="5 6">BRFM 1820</strain>
    </source>
</reference>
<sequence length="530" mass="56215">MLLPTSLLQVVELFLPLALLASSTVAQPSRFDVKAHGTGYRFAAAEQLTSDNLQVVTKNDLVYTTEITLGGQTFTVQFDTGSTDLWVNTKGRNVQLTNQTSLITSITYGVGKVEGPIDFAQVKIGDFVIDSQAFINPTSIVDFNLDIDGILGMAFDVSSVHSAIKNAFGSAAADTIGRSPITSLFAANPSLPNNFDVQLARTSETEDLADGSFTISGHAPGFDRVAQAPKLPRVSDQHWSIVMDAMNVNGKSFAFDKSRIDGTPAGKTVAMLDTGFSFPPLPPKAVDAIYSSIPGAVFNPSSKLWAVPCNASTSLSFTFGGQDFVVHPLDLTRPMVTDITTNGQKKQVTVCINTYQYLTLDPNSFQGFDMILGDAFLRNVYASFDYGDTQPGNTNSGTGIPFVQMVSTTDSSKMMNEFTTARAATLAKLPAEISPSDFVKIATGGSGSIGTGTSGAAEDPVDGAGSILGLRYSLVALILLGVNLAIGVALIGLTAAICVQGRKNRLSMRTVYAPVRFKDDFEQGSSKYGS</sequence>
<dbReference type="InterPro" id="IPR034164">
    <property type="entry name" value="Pepsin-like_dom"/>
</dbReference>
<dbReference type="CDD" id="cd05471">
    <property type="entry name" value="pepsin_like"/>
    <property type="match status" value="1"/>
</dbReference>
<dbReference type="InterPro" id="IPR001461">
    <property type="entry name" value="Aspartic_peptidase_A1"/>
</dbReference>
<dbReference type="Proteomes" id="UP000256964">
    <property type="component" value="Unassembled WGS sequence"/>
</dbReference>
<keyword evidence="5" id="KW-0378">Hydrolase</keyword>
<dbReference type="PANTHER" id="PTHR47966">
    <property type="entry name" value="BETA-SITE APP-CLEAVING ENZYME, ISOFORM A-RELATED"/>
    <property type="match status" value="1"/>
</dbReference>
<proteinExistence type="inferred from homology"/>
<dbReference type="PRINTS" id="PR00792">
    <property type="entry name" value="PEPSIN"/>
</dbReference>
<feature type="signal peptide" evidence="3">
    <location>
        <begin position="1"/>
        <end position="26"/>
    </location>
</feature>
<dbReference type="EMBL" id="KZ857404">
    <property type="protein sequence ID" value="RDX49612.1"/>
    <property type="molecule type" value="Genomic_DNA"/>
</dbReference>
<dbReference type="GO" id="GO:0006508">
    <property type="term" value="P:proteolysis"/>
    <property type="evidence" value="ECO:0007669"/>
    <property type="project" value="UniProtKB-KW"/>
</dbReference>
<evidence type="ECO:0000256" key="2">
    <source>
        <dbReference type="SAM" id="Phobius"/>
    </source>
</evidence>
<dbReference type="PROSITE" id="PS51767">
    <property type="entry name" value="PEPTIDASE_A1"/>
    <property type="match status" value="1"/>
</dbReference>
<evidence type="ECO:0000313" key="5">
    <source>
        <dbReference type="EMBL" id="RDX49612.1"/>
    </source>
</evidence>
<dbReference type="InterPro" id="IPR033121">
    <property type="entry name" value="PEPTIDASE_A1"/>
</dbReference>
<evidence type="ECO:0000256" key="3">
    <source>
        <dbReference type="SAM" id="SignalP"/>
    </source>
</evidence>
<organism evidence="5 6">
    <name type="scientific">Lentinus brumalis</name>
    <dbReference type="NCBI Taxonomy" id="2498619"/>
    <lineage>
        <taxon>Eukaryota</taxon>
        <taxon>Fungi</taxon>
        <taxon>Dikarya</taxon>
        <taxon>Basidiomycota</taxon>
        <taxon>Agaricomycotina</taxon>
        <taxon>Agaricomycetes</taxon>
        <taxon>Polyporales</taxon>
        <taxon>Polyporaceae</taxon>
        <taxon>Lentinus</taxon>
    </lineage>
</organism>
<keyword evidence="6" id="KW-1185">Reference proteome</keyword>
<dbReference type="SUPFAM" id="SSF50630">
    <property type="entry name" value="Acid proteases"/>
    <property type="match status" value="1"/>
</dbReference>
<dbReference type="AlphaFoldDB" id="A0A371DAU2"/>
<protein>
    <submittedName>
        <fullName evidence="5">Acid protease</fullName>
    </submittedName>
</protein>
<dbReference type="Gene3D" id="2.40.70.10">
    <property type="entry name" value="Acid Proteases"/>
    <property type="match status" value="2"/>
</dbReference>
<keyword evidence="5" id="KW-0645">Protease</keyword>
<comment type="similarity">
    <text evidence="1">Belongs to the peptidase A1 family.</text>
</comment>
<dbReference type="STRING" id="139420.A0A371DAU2"/>
<dbReference type="GO" id="GO:0004190">
    <property type="term" value="F:aspartic-type endopeptidase activity"/>
    <property type="evidence" value="ECO:0007669"/>
    <property type="project" value="InterPro"/>
</dbReference>